<evidence type="ECO:0000313" key="8">
    <source>
        <dbReference type="EMBL" id="KKS37947.1"/>
    </source>
</evidence>
<keyword evidence="4 7" id="KW-0255">Endonuclease</keyword>
<gene>
    <name evidence="7" type="primary">ybeY</name>
    <name evidence="8" type="ORF">UV00_C0010G0019</name>
</gene>
<comment type="subcellular location">
    <subcellularLocation>
        <location evidence="7">Cytoplasm</location>
    </subcellularLocation>
</comment>
<accession>A0A0G0YMF0</accession>
<proteinExistence type="inferred from homology"/>
<dbReference type="GO" id="GO:0008270">
    <property type="term" value="F:zinc ion binding"/>
    <property type="evidence" value="ECO:0007669"/>
    <property type="project" value="UniProtKB-UniRule"/>
</dbReference>
<feature type="binding site" evidence="7">
    <location>
        <position position="79"/>
    </location>
    <ligand>
        <name>Zn(2+)</name>
        <dbReference type="ChEBI" id="CHEBI:29105"/>
        <note>catalytic</note>
    </ligand>
</feature>
<evidence type="ECO:0000256" key="2">
    <source>
        <dbReference type="ARBA" id="ARBA00022722"/>
    </source>
</evidence>
<dbReference type="GO" id="GO:0004222">
    <property type="term" value="F:metalloendopeptidase activity"/>
    <property type="evidence" value="ECO:0007669"/>
    <property type="project" value="InterPro"/>
</dbReference>
<organism evidence="8 9">
    <name type="scientific">candidate division WWE3 bacterium GW2011_GWF1_42_14</name>
    <dbReference type="NCBI Taxonomy" id="1619138"/>
    <lineage>
        <taxon>Bacteria</taxon>
        <taxon>Katanobacteria</taxon>
    </lineage>
</organism>
<dbReference type="InterPro" id="IPR002036">
    <property type="entry name" value="YbeY"/>
</dbReference>
<name>A0A0G0YMF0_UNCKA</name>
<dbReference type="EMBL" id="LCCU01000010">
    <property type="protein sequence ID" value="KKS37947.1"/>
    <property type="molecule type" value="Genomic_DNA"/>
</dbReference>
<keyword evidence="7" id="KW-0963">Cytoplasm</keyword>
<dbReference type="Pfam" id="PF02130">
    <property type="entry name" value="YbeY"/>
    <property type="match status" value="1"/>
</dbReference>
<evidence type="ECO:0000256" key="4">
    <source>
        <dbReference type="ARBA" id="ARBA00022759"/>
    </source>
</evidence>
<keyword evidence="3 7" id="KW-0479">Metal-binding</keyword>
<dbReference type="HAMAP" id="MF_00009">
    <property type="entry name" value="Endoribonucl_YbeY"/>
    <property type="match status" value="1"/>
</dbReference>
<keyword evidence="6 7" id="KW-0862">Zinc</keyword>
<evidence type="ECO:0000256" key="1">
    <source>
        <dbReference type="ARBA" id="ARBA00010875"/>
    </source>
</evidence>
<keyword evidence="5 7" id="KW-0378">Hydrolase</keyword>
<dbReference type="PANTHER" id="PTHR46986:SF1">
    <property type="entry name" value="ENDORIBONUCLEASE YBEY, CHLOROPLASTIC"/>
    <property type="match status" value="1"/>
</dbReference>
<feature type="binding site" evidence="7">
    <location>
        <position position="89"/>
    </location>
    <ligand>
        <name>Zn(2+)</name>
        <dbReference type="ChEBI" id="CHEBI:29105"/>
        <note>catalytic</note>
    </ligand>
</feature>
<comment type="caution">
    <text evidence="8">The sequence shown here is derived from an EMBL/GenBank/DDBJ whole genome shotgun (WGS) entry which is preliminary data.</text>
</comment>
<dbReference type="GO" id="GO:0004521">
    <property type="term" value="F:RNA endonuclease activity"/>
    <property type="evidence" value="ECO:0007669"/>
    <property type="project" value="UniProtKB-UniRule"/>
</dbReference>
<reference evidence="8 9" key="1">
    <citation type="journal article" date="2015" name="Nature">
        <title>rRNA introns, odd ribosomes, and small enigmatic genomes across a large radiation of phyla.</title>
        <authorList>
            <person name="Brown C.T."/>
            <person name="Hug L.A."/>
            <person name="Thomas B.C."/>
            <person name="Sharon I."/>
            <person name="Castelle C.J."/>
            <person name="Singh A."/>
            <person name="Wilkins M.J."/>
            <person name="Williams K.H."/>
            <person name="Banfield J.F."/>
        </authorList>
    </citation>
    <scope>NUCLEOTIDE SEQUENCE [LARGE SCALE GENOMIC DNA]</scope>
</reference>
<keyword evidence="2 7" id="KW-0540">Nuclease</keyword>
<dbReference type="SUPFAM" id="SSF55486">
    <property type="entry name" value="Metalloproteases ('zincins'), catalytic domain"/>
    <property type="match status" value="1"/>
</dbReference>
<dbReference type="Proteomes" id="UP000033847">
    <property type="component" value="Unassembled WGS sequence"/>
</dbReference>
<dbReference type="InterPro" id="IPR023091">
    <property type="entry name" value="MetalPrtase_cat_dom_sf_prd"/>
</dbReference>
<comment type="similarity">
    <text evidence="1 7">Belongs to the endoribonuclease YbeY family.</text>
</comment>
<comment type="cofactor">
    <cofactor evidence="7">
        <name>Zn(2+)</name>
        <dbReference type="ChEBI" id="CHEBI:29105"/>
    </cofactor>
    <text evidence="7">Binds 1 zinc ion.</text>
</comment>
<evidence type="ECO:0000256" key="6">
    <source>
        <dbReference type="ARBA" id="ARBA00022833"/>
    </source>
</evidence>
<dbReference type="NCBIfam" id="TIGR00043">
    <property type="entry name" value="rRNA maturation RNase YbeY"/>
    <property type="match status" value="1"/>
</dbReference>
<dbReference type="AlphaFoldDB" id="A0A0G0YMF0"/>
<evidence type="ECO:0000256" key="3">
    <source>
        <dbReference type="ARBA" id="ARBA00022723"/>
    </source>
</evidence>
<evidence type="ECO:0000256" key="7">
    <source>
        <dbReference type="HAMAP-Rule" id="MF_00009"/>
    </source>
</evidence>
<evidence type="ECO:0000256" key="5">
    <source>
        <dbReference type="ARBA" id="ARBA00022801"/>
    </source>
</evidence>
<dbReference type="EC" id="3.1.-.-" evidence="7"/>
<dbReference type="PANTHER" id="PTHR46986">
    <property type="entry name" value="ENDORIBONUCLEASE YBEY, CHLOROPLASTIC"/>
    <property type="match status" value="1"/>
</dbReference>
<sequence>MDDIVISVTITGDKAVQELNKEYLDRDTTTDVLSFSINEKQEDGAYYLGDVVVNKEQALRQAANYGNDVETEIAELVAHGVLHLLGVHHHDDDGHSVHGKPVKKDTEL</sequence>
<evidence type="ECO:0000313" key="9">
    <source>
        <dbReference type="Proteomes" id="UP000033847"/>
    </source>
</evidence>
<dbReference type="GO" id="GO:0005737">
    <property type="term" value="C:cytoplasm"/>
    <property type="evidence" value="ECO:0007669"/>
    <property type="project" value="UniProtKB-SubCell"/>
</dbReference>
<comment type="function">
    <text evidence="7">Single strand-specific metallo-endoribonuclease involved in late-stage 70S ribosome quality control and in maturation of the 3' terminus of the 16S rRNA.</text>
</comment>
<keyword evidence="7" id="KW-0698">rRNA processing</keyword>
<dbReference type="Gene3D" id="3.40.390.30">
    <property type="entry name" value="Metalloproteases ('zincins'), catalytic domain"/>
    <property type="match status" value="1"/>
</dbReference>
<dbReference type="GO" id="GO:0006364">
    <property type="term" value="P:rRNA processing"/>
    <property type="evidence" value="ECO:0007669"/>
    <property type="project" value="UniProtKB-UniRule"/>
</dbReference>
<keyword evidence="7" id="KW-0690">Ribosome biogenesis</keyword>
<protein>
    <recommendedName>
        <fullName evidence="7">Endoribonuclease YbeY</fullName>
        <ecNumber evidence="7">3.1.-.-</ecNumber>
    </recommendedName>
</protein>
<feature type="binding site" evidence="7">
    <location>
        <position position="83"/>
    </location>
    <ligand>
        <name>Zn(2+)</name>
        <dbReference type="ChEBI" id="CHEBI:29105"/>
        <note>catalytic</note>
    </ligand>
</feature>